<dbReference type="Proteomes" id="UP001318860">
    <property type="component" value="Unassembled WGS sequence"/>
</dbReference>
<sequence>MVACSDPPTIANENGTSWNGGKLSGERVNSYTTNISPPPKKMPESPVASVVSISEMNDMLLRSRESSFLKSPLWPSAADQELLDARFEIEHGPIIRERFGLYAPIYRNLSAFVRSYEIMEKKLKIYIYNDGKRPVFHQPRLKGIYASEGWFMKQLEESDQFVTRNPGEAHLFYLPFSSQLLVDYVYVRDSHTFRDINEYLENYIGTIKTKYPFWNRTDGGDHFLVACHDWAPIETRRLMANSIRALCNSDIKEGFRFGKDVSLPETYVHSPQNPQIKQIGGAPPSERKILAFFAGQMHGYVRPILLQHWENKDPDMKIFGRMQKGYVWHMKNSKYCICAKGYEVNSPRVVEAIMYECVPVIISDNFVPPFFDVLKWDSFAVFVPEKDIPNLKNILVSISDKRYVLMQKRVKMVRQHFVWHNAPETPPAGQPDGSSGVQAMNGAVEVQRPDPPVASLEFGSGDKETLAGLCPVSNKIEPCTWKIVPAGNDPDPAKIRIEF</sequence>
<keyword evidence="4" id="KW-0812">Transmembrane</keyword>
<comment type="subcellular location">
    <subcellularLocation>
        <location evidence="1">Golgi apparatus membrane</location>
        <topology evidence="1">Single-pass type II membrane protein</topology>
    </subcellularLocation>
</comment>
<evidence type="ECO:0000313" key="8">
    <source>
        <dbReference type="EMBL" id="KAK6129683.1"/>
    </source>
</evidence>
<evidence type="ECO:0000256" key="3">
    <source>
        <dbReference type="ARBA" id="ARBA00022676"/>
    </source>
</evidence>
<evidence type="ECO:0000313" key="9">
    <source>
        <dbReference type="Proteomes" id="UP001318860"/>
    </source>
</evidence>
<evidence type="ECO:0000256" key="2">
    <source>
        <dbReference type="ARBA" id="ARBA00010271"/>
    </source>
</evidence>
<keyword evidence="9" id="KW-1185">Reference proteome</keyword>
<comment type="caution">
    <text evidence="8">The sequence shown here is derived from an EMBL/GenBank/DDBJ whole genome shotgun (WGS) entry which is preliminary data.</text>
</comment>
<reference evidence="8 9" key="1">
    <citation type="journal article" date="2021" name="Comput. Struct. Biotechnol. J.">
        <title>De novo genome assembly of the potent medicinal plant Rehmannia glutinosa using nanopore technology.</title>
        <authorList>
            <person name="Ma L."/>
            <person name="Dong C."/>
            <person name="Song C."/>
            <person name="Wang X."/>
            <person name="Zheng X."/>
            <person name="Niu Y."/>
            <person name="Chen S."/>
            <person name="Feng W."/>
        </authorList>
    </citation>
    <scope>NUCLEOTIDE SEQUENCE [LARGE SCALE GENOMIC DNA]</scope>
    <source>
        <strain evidence="8">DH-2019</strain>
    </source>
</reference>
<name>A0ABR0V385_REHGL</name>
<evidence type="ECO:0000256" key="1">
    <source>
        <dbReference type="ARBA" id="ARBA00004323"/>
    </source>
</evidence>
<evidence type="ECO:0000259" key="7">
    <source>
        <dbReference type="Pfam" id="PF03016"/>
    </source>
</evidence>
<dbReference type="EMBL" id="JABTTQ020001619">
    <property type="protein sequence ID" value="KAK6129683.1"/>
    <property type="molecule type" value="Genomic_DNA"/>
</dbReference>
<feature type="region of interest" description="Disordered" evidence="6">
    <location>
        <begin position="1"/>
        <end position="46"/>
    </location>
</feature>
<keyword evidence="3" id="KW-0808">Transferase</keyword>
<comment type="similarity">
    <text evidence="2">Belongs to the glycosyltransferase 47 family.</text>
</comment>
<keyword evidence="5" id="KW-0333">Golgi apparatus</keyword>
<dbReference type="PANTHER" id="PTHR11062:SF108">
    <property type="entry name" value="EXOSTOSIN FAMILY PROTEIN"/>
    <property type="match status" value="1"/>
</dbReference>
<accession>A0ABR0V385</accession>
<proteinExistence type="inferred from homology"/>
<keyword evidence="3" id="KW-0328">Glycosyltransferase</keyword>
<dbReference type="InterPro" id="IPR004263">
    <property type="entry name" value="Exostosin"/>
</dbReference>
<gene>
    <name evidence="8" type="ORF">DH2020_036549</name>
</gene>
<protein>
    <recommendedName>
        <fullName evidence="7">Exostosin GT47 domain-containing protein</fullName>
    </recommendedName>
</protein>
<feature type="domain" description="Exostosin GT47" evidence="7">
    <location>
        <begin position="119"/>
        <end position="397"/>
    </location>
</feature>
<evidence type="ECO:0000256" key="6">
    <source>
        <dbReference type="SAM" id="MobiDB-lite"/>
    </source>
</evidence>
<organism evidence="8 9">
    <name type="scientific">Rehmannia glutinosa</name>
    <name type="common">Chinese foxglove</name>
    <dbReference type="NCBI Taxonomy" id="99300"/>
    <lineage>
        <taxon>Eukaryota</taxon>
        <taxon>Viridiplantae</taxon>
        <taxon>Streptophyta</taxon>
        <taxon>Embryophyta</taxon>
        <taxon>Tracheophyta</taxon>
        <taxon>Spermatophyta</taxon>
        <taxon>Magnoliopsida</taxon>
        <taxon>eudicotyledons</taxon>
        <taxon>Gunneridae</taxon>
        <taxon>Pentapetalae</taxon>
        <taxon>asterids</taxon>
        <taxon>lamiids</taxon>
        <taxon>Lamiales</taxon>
        <taxon>Orobanchaceae</taxon>
        <taxon>Rehmannieae</taxon>
        <taxon>Rehmannia</taxon>
    </lineage>
</organism>
<evidence type="ECO:0000256" key="4">
    <source>
        <dbReference type="ARBA" id="ARBA00022968"/>
    </source>
</evidence>
<dbReference type="Pfam" id="PF03016">
    <property type="entry name" value="Exostosin_GT47"/>
    <property type="match status" value="1"/>
</dbReference>
<dbReference type="PANTHER" id="PTHR11062">
    <property type="entry name" value="EXOSTOSIN HEPARAN SULFATE GLYCOSYLTRANSFERASE -RELATED"/>
    <property type="match status" value="1"/>
</dbReference>
<dbReference type="InterPro" id="IPR040911">
    <property type="entry name" value="Exostosin_GT47"/>
</dbReference>
<evidence type="ECO:0000256" key="5">
    <source>
        <dbReference type="ARBA" id="ARBA00023034"/>
    </source>
</evidence>
<keyword evidence="4" id="KW-0735">Signal-anchor</keyword>